<dbReference type="InterPro" id="IPR010559">
    <property type="entry name" value="Sig_transdc_His_kin_internal"/>
</dbReference>
<name>A0A6G7IY58_9FLAO</name>
<gene>
    <name evidence="3" type="ORF">GVT53_02195</name>
</gene>
<dbReference type="PANTHER" id="PTHR34220">
    <property type="entry name" value="SENSOR HISTIDINE KINASE YPDA"/>
    <property type="match status" value="1"/>
</dbReference>
<evidence type="ECO:0000313" key="3">
    <source>
        <dbReference type="EMBL" id="QII43543.1"/>
    </source>
</evidence>
<keyword evidence="1" id="KW-0812">Transmembrane</keyword>
<dbReference type="Proteomes" id="UP000502928">
    <property type="component" value="Chromosome"/>
</dbReference>
<keyword evidence="1" id="KW-1133">Transmembrane helix</keyword>
<feature type="transmembrane region" description="Helical" evidence="1">
    <location>
        <begin position="145"/>
        <end position="165"/>
    </location>
</feature>
<keyword evidence="4" id="KW-1185">Reference proteome</keyword>
<dbReference type="AlphaFoldDB" id="A0A6G7IY58"/>
<feature type="transmembrane region" description="Helical" evidence="1">
    <location>
        <begin position="54"/>
        <end position="74"/>
    </location>
</feature>
<accession>A0A6G7IY58</accession>
<organism evidence="3 4">
    <name type="scientific">Flagellimonas oceani</name>
    <dbReference type="NCBI Taxonomy" id="2698672"/>
    <lineage>
        <taxon>Bacteria</taxon>
        <taxon>Pseudomonadati</taxon>
        <taxon>Bacteroidota</taxon>
        <taxon>Flavobacteriia</taxon>
        <taxon>Flavobacteriales</taxon>
        <taxon>Flavobacteriaceae</taxon>
        <taxon>Flagellimonas</taxon>
    </lineage>
</organism>
<proteinExistence type="predicted"/>
<dbReference type="EMBL" id="CP049616">
    <property type="protein sequence ID" value="QII43543.1"/>
    <property type="molecule type" value="Genomic_DNA"/>
</dbReference>
<sequence>MDLWTKGPIYPTIFMPTGFMMHIGLILKKMGFRLLVVTMVFIVVKSIIDSDYSDPFFTVTSFFYYVSGVIFFMFSWELSDRIIKKHLRDDPYKGLGWVAGVQILGKTIGALLPLFAIGYYLALFHFASVLDLKSQEPWLQFRMDFSRAALIATILILCNLFYFSGQVKNRLHTRMLKLEKEVLATNYKILKNQISPHFLFNSLHTLTSLMYEDRDLASDFTARLASCYRYILDNQDSDLTSLDKELSFLDSFIFMMDVRHQTSLSIRMEINLAPNTYVIPTLTLQMLMENALKHNSFSDKHPMEVIISNDHRYLRISNTLRKRNDAHSSTQLGLENIKNRFSFYTTSPVLIEQRNGHFTVSLPLLKKNVEQKSPLHLLT</sequence>
<protein>
    <recommendedName>
        <fullName evidence="2">Signal transduction histidine kinase internal region domain-containing protein</fullName>
    </recommendedName>
</protein>
<evidence type="ECO:0000313" key="4">
    <source>
        <dbReference type="Proteomes" id="UP000502928"/>
    </source>
</evidence>
<dbReference type="PANTHER" id="PTHR34220:SF7">
    <property type="entry name" value="SENSOR HISTIDINE KINASE YPDA"/>
    <property type="match status" value="1"/>
</dbReference>
<evidence type="ECO:0000259" key="2">
    <source>
        <dbReference type="Pfam" id="PF06580"/>
    </source>
</evidence>
<dbReference type="RefSeq" id="WP_166247213.1">
    <property type="nucleotide sequence ID" value="NZ_CP049616.1"/>
</dbReference>
<dbReference type="GO" id="GO:0000155">
    <property type="term" value="F:phosphorelay sensor kinase activity"/>
    <property type="evidence" value="ECO:0007669"/>
    <property type="project" value="InterPro"/>
</dbReference>
<dbReference type="GO" id="GO:0016020">
    <property type="term" value="C:membrane"/>
    <property type="evidence" value="ECO:0007669"/>
    <property type="project" value="InterPro"/>
</dbReference>
<feature type="domain" description="Signal transduction histidine kinase internal region" evidence="2">
    <location>
        <begin position="186"/>
        <end position="262"/>
    </location>
</feature>
<evidence type="ECO:0000256" key="1">
    <source>
        <dbReference type="SAM" id="Phobius"/>
    </source>
</evidence>
<dbReference type="InterPro" id="IPR050640">
    <property type="entry name" value="Bact_2-comp_sensor_kinase"/>
</dbReference>
<reference evidence="3 4" key="1">
    <citation type="submission" date="2020-02" db="EMBL/GenBank/DDBJ databases">
        <title>Complete genome of Muricauda sp. 501str8.</title>
        <authorList>
            <person name="Dong B."/>
            <person name="Zhu S."/>
            <person name="Yang J."/>
            <person name="Chen J."/>
        </authorList>
    </citation>
    <scope>NUCLEOTIDE SEQUENCE [LARGE SCALE GENOMIC DNA]</scope>
    <source>
        <strain evidence="3 4">501str8</strain>
    </source>
</reference>
<feature type="transmembrane region" description="Helical" evidence="1">
    <location>
        <begin position="95"/>
        <end position="125"/>
    </location>
</feature>
<dbReference type="Pfam" id="PF06580">
    <property type="entry name" value="His_kinase"/>
    <property type="match status" value="1"/>
</dbReference>
<dbReference type="KEGG" id="mut:GVT53_02195"/>
<keyword evidence="1" id="KW-0472">Membrane</keyword>